<keyword evidence="2" id="KW-1185">Reference proteome</keyword>
<sequence length="69" mass="7444">MAAATIVGINHDFRTKKSHVLLVWDDEPDKRLSLPVPFGCSLEDLPGEADKAVRALSAETAALVIKSVE</sequence>
<evidence type="ECO:0000313" key="1">
    <source>
        <dbReference type="EMBL" id="GLQ09828.1"/>
    </source>
</evidence>
<reference evidence="1" key="1">
    <citation type="journal article" date="2014" name="Int. J. Syst. Evol. Microbiol.">
        <title>Complete genome of a new Firmicutes species belonging to the dominant human colonic microbiota ('Ruminococcus bicirculans') reveals two chromosomes and a selective capacity to utilize plant glucans.</title>
        <authorList>
            <consortium name="NISC Comparative Sequencing Program"/>
            <person name="Wegmann U."/>
            <person name="Louis P."/>
            <person name="Goesmann A."/>
            <person name="Henrissat B."/>
            <person name="Duncan S.H."/>
            <person name="Flint H.J."/>
        </authorList>
    </citation>
    <scope>NUCLEOTIDE SEQUENCE</scope>
    <source>
        <strain evidence="1">NBRC 103855</strain>
    </source>
</reference>
<proteinExistence type="predicted"/>
<gene>
    <name evidence="1" type="ORF">GCM10007913_17600</name>
</gene>
<dbReference type="RefSeq" id="WP_284389928.1">
    <property type="nucleotide sequence ID" value="NZ_BSNG01000001.1"/>
</dbReference>
<evidence type="ECO:0000313" key="2">
    <source>
        <dbReference type="Proteomes" id="UP001161406"/>
    </source>
</evidence>
<reference evidence="1" key="2">
    <citation type="submission" date="2023-01" db="EMBL/GenBank/DDBJ databases">
        <title>Draft genome sequence of Devosia yakushimensis strain NBRC 103855.</title>
        <authorList>
            <person name="Sun Q."/>
            <person name="Mori K."/>
        </authorList>
    </citation>
    <scope>NUCLEOTIDE SEQUENCE</scope>
    <source>
        <strain evidence="1">NBRC 103855</strain>
    </source>
</reference>
<dbReference type="Proteomes" id="UP001161406">
    <property type="component" value="Unassembled WGS sequence"/>
</dbReference>
<protein>
    <submittedName>
        <fullName evidence="1">Uncharacterized protein</fullName>
    </submittedName>
</protein>
<organism evidence="1 2">
    <name type="scientific">Devosia yakushimensis</name>
    <dbReference type="NCBI Taxonomy" id="470028"/>
    <lineage>
        <taxon>Bacteria</taxon>
        <taxon>Pseudomonadati</taxon>
        <taxon>Pseudomonadota</taxon>
        <taxon>Alphaproteobacteria</taxon>
        <taxon>Hyphomicrobiales</taxon>
        <taxon>Devosiaceae</taxon>
        <taxon>Devosia</taxon>
    </lineage>
</organism>
<dbReference type="EMBL" id="BSNG01000001">
    <property type="protein sequence ID" value="GLQ09828.1"/>
    <property type="molecule type" value="Genomic_DNA"/>
</dbReference>
<accession>A0ABQ5UF63</accession>
<comment type="caution">
    <text evidence="1">The sequence shown here is derived from an EMBL/GenBank/DDBJ whole genome shotgun (WGS) entry which is preliminary data.</text>
</comment>
<name>A0ABQ5UF63_9HYPH</name>